<dbReference type="AlphaFoldDB" id="A0A1I8H3I9"/>
<dbReference type="GO" id="GO:0005886">
    <property type="term" value="C:plasma membrane"/>
    <property type="evidence" value="ECO:0007669"/>
    <property type="project" value="UniProtKB-SubCell"/>
</dbReference>
<evidence type="ECO:0000256" key="16">
    <source>
        <dbReference type="SAM" id="SignalP"/>
    </source>
</evidence>
<keyword evidence="9" id="KW-0067">ATP-binding</keyword>
<name>A0A1I8H3I9_9PLAT</name>
<evidence type="ECO:0000256" key="12">
    <source>
        <dbReference type="ARBA" id="ARBA00023137"/>
    </source>
</evidence>
<dbReference type="EC" id="2.7.10.1" evidence="2"/>
<accession>A0A1I8H3I9</accession>
<dbReference type="GO" id="GO:0004714">
    <property type="term" value="F:transmembrane receptor protein tyrosine kinase activity"/>
    <property type="evidence" value="ECO:0007669"/>
    <property type="project" value="UniProtKB-EC"/>
</dbReference>
<feature type="domain" description="ALK/LTK-like glycine-rich" evidence="17">
    <location>
        <begin position="148"/>
        <end position="235"/>
    </location>
</feature>
<evidence type="ECO:0000256" key="6">
    <source>
        <dbReference type="ARBA" id="ARBA00022729"/>
    </source>
</evidence>
<keyword evidence="13" id="KW-1015">Disulfide bond</keyword>
<evidence type="ECO:0000256" key="1">
    <source>
        <dbReference type="ARBA" id="ARBA00004251"/>
    </source>
</evidence>
<evidence type="ECO:0000256" key="7">
    <source>
        <dbReference type="ARBA" id="ARBA00022741"/>
    </source>
</evidence>
<keyword evidence="12" id="KW-0829">Tyrosine-protein kinase</keyword>
<reference evidence="19" key="1">
    <citation type="submission" date="2016-11" db="UniProtKB">
        <authorList>
            <consortium name="WormBaseParasite"/>
        </authorList>
    </citation>
    <scope>IDENTIFICATION</scope>
</reference>
<dbReference type="GO" id="GO:0005524">
    <property type="term" value="F:ATP binding"/>
    <property type="evidence" value="ECO:0007669"/>
    <property type="project" value="UniProtKB-KW"/>
</dbReference>
<feature type="chain" id="PRO_5009319928" description="receptor protein-tyrosine kinase" evidence="16">
    <location>
        <begin position="23"/>
        <end position="240"/>
    </location>
</feature>
<keyword evidence="18" id="KW-1185">Reference proteome</keyword>
<evidence type="ECO:0000256" key="14">
    <source>
        <dbReference type="ARBA" id="ARBA00023170"/>
    </source>
</evidence>
<evidence type="ECO:0000256" key="4">
    <source>
        <dbReference type="ARBA" id="ARBA00022679"/>
    </source>
</evidence>
<protein>
    <recommendedName>
        <fullName evidence="2">receptor protein-tyrosine kinase</fullName>
        <ecNumber evidence="2">2.7.10.1</ecNumber>
    </recommendedName>
</protein>
<dbReference type="Proteomes" id="UP000095280">
    <property type="component" value="Unplaced"/>
</dbReference>
<evidence type="ECO:0000256" key="5">
    <source>
        <dbReference type="ARBA" id="ARBA00022692"/>
    </source>
</evidence>
<evidence type="ECO:0000313" key="18">
    <source>
        <dbReference type="Proteomes" id="UP000095280"/>
    </source>
</evidence>
<keyword evidence="3" id="KW-1003">Cell membrane</keyword>
<keyword evidence="7" id="KW-0547">Nucleotide-binding</keyword>
<evidence type="ECO:0000256" key="11">
    <source>
        <dbReference type="ARBA" id="ARBA00023136"/>
    </source>
</evidence>
<evidence type="ECO:0000256" key="2">
    <source>
        <dbReference type="ARBA" id="ARBA00011902"/>
    </source>
</evidence>
<evidence type="ECO:0000256" key="10">
    <source>
        <dbReference type="ARBA" id="ARBA00022989"/>
    </source>
</evidence>
<feature type="signal peptide" evidence="16">
    <location>
        <begin position="1"/>
        <end position="22"/>
    </location>
</feature>
<evidence type="ECO:0000256" key="13">
    <source>
        <dbReference type="ARBA" id="ARBA00023157"/>
    </source>
</evidence>
<evidence type="ECO:0000256" key="3">
    <source>
        <dbReference type="ARBA" id="ARBA00022475"/>
    </source>
</evidence>
<keyword evidence="14" id="KW-0675">Receptor</keyword>
<keyword evidence="6 16" id="KW-0732">Signal</keyword>
<evidence type="ECO:0000256" key="8">
    <source>
        <dbReference type="ARBA" id="ARBA00022777"/>
    </source>
</evidence>
<keyword evidence="11" id="KW-0472">Membrane</keyword>
<evidence type="ECO:0000256" key="9">
    <source>
        <dbReference type="ARBA" id="ARBA00022840"/>
    </source>
</evidence>
<keyword evidence="4" id="KW-0808">Transferase</keyword>
<proteinExistence type="predicted"/>
<keyword evidence="15" id="KW-0325">Glycoprotein</keyword>
<dbReference type="WBParaSite" id="maker-uti_cns_0004173-snap-gene-0.9-mRNA-1">
    <property type="protein sequence ID" value="maker-uti_cns_0004173-snap-gene-0.9-mRNA-1"/>
    <property type="gene ID" value="maker-uti_cns_0004173-snap-gene-0.9"/>
</dbReference>
<sequence length="240" mass="24750">MRQSKTLLLFAIGFCCVMVSEGACNRTRYVQHNGVLVVNSTISSQVLNASGVTSVEACAMLCGMKSCSAAVFWKSSDLCQLVTVSREPGFAGNNEWRLLGSETAEAVVMKLENFEELMKPRIINVTRVFTNNGTGRIGSVQLVTIDIAGCYRIQLAGAKGGDNTYVSPDELGGRGALAAGNVSLSVGVQLSIVVGQAGGPSQSSGYSSGGGGGGSFVYRTSNNELLMAAGGGGGASYGYS</sequence>
<keyword evidence="10" id="KW-1133">Transmembrane helix</keyword>
<dbReference type="InterPro" id="IPR055163">
    <property type="entry name" value="ALK/LTK-like_GRD"/>
</dbReference>
<evidence type="ECO:0000313" key="19">
    <source>
        <dbReference type="WBParaSite" id="maker-uti_cns_0004173-snap-gene-0.9-mRNA-1"/>
    </source>
</evidence>
<organism evidence="18 19">
    <name type="scientific">Macrostomum lignano</name>
    <dbReference type="NCBI Taxonomy" id="282301"/>
    <lineage>
        <taxon>Eukaryota</taxon>
        <taxon>Metazoa</taxon>
        <taxon>Spiralia</taxon>
        <taxon>Lophotrochozoa</taxon>
        <taxon>Platyhelminthes</taxon>
        <taxon>Rhabditophora</taxon>
        <taxon>Macrostomorpha</taxon>
        <taxon>Macrostomida</taxon>
        <taxon>Macrostomidae</taxon>
        <taxon>Macrostomum</taxon>
    </lineage>
</organism>
<evidence type="ECO:0000259" key="17">
    <source>
        <dbReference type="Pfam" id="PF12810"/>
    </source>
</evidence>
<keyword evidence="8" id="KW-0418">Kinase</keyword>
<keyword evidence="5" id="KW-0812">Transmembrane</keyword>
<evidence type="ECO:0000256" key="15">
    <source>
        <dbReference type="ARBA" id="ARBA00023180"/>
    </source>
</evidence>
<comment type="subcellular location">
    <subcellularLocation>
        <location evidence="1">Cell membrane</location>
        <topology evidence="1">Single-pass type I membrane protein</topology>
    </subcellularLocation>
</comment>
<dbReference type="Pfam" id="PF12810">
    <property type="entry name" value="ALK_LTK_GRD"/>
    <property type="match status" value="1"/>
</dbReference>